<dbReference type="InterPro" id="IPR053202">
    <property type="entry name" value="EGF_Rcpt_Signaling_Reg"/>
</dbReference>
<dbReference type="GO" id="GO:0008168">
    <property type="term" value="F:methyltransferase activity"/>
    <property type="evidence" value="ECO:0007669"/>
    <property type="project" value="UniProtKB-KW"/>
</dbReference>
<dbReference type="SUPFAM" id="SSF53335">
    <property type="entry name" value="S-adenosyl-L-methionine-dependent methyltransferases"/>
    <property type="match status" value="1"/>
</dbReference>
<dbReference type="Gene3D" id="3.40.50.150">
    <property type="entry name" value="Vaccinia Virus protein VP39"/>
    <property type="match status" value="1"/>
</dbReference>
<dbReference type="HOGENOM" id="CLU_049570_2_0_0"/>
<dbReference type="GO" id="GO:0006888">
    <property type="term" value="P:endoplasmic reticulum to Golgi vesicle-mediated transport"/>
    <property type="evidence" value="ECO:0007669"/>
    <property type="project" value="TreeGrafter"/>
</dbReference>
<evidence type="ECO:0000313" key="3">
    <source>
        <dbReference type="Proteomes" id="UP000005297"/>
    </source>
</evidence>
<reference evidence="2 3" key="1">
    <citation type="submission" date="2006-09" db="EMBL/GenBank/DDBJ databases">
        <authorList>
            <person name="Emerson D."/>
            <person name="Ferriera S."/>
            <person name="Johnson J."/>
            <person name="Kravitz S."/>
            <person name="Halpern A."/>
            <person name="Remington K."/>
            <person name="Beeson K."/>
            <person name="Tran B."/>
            <person name="Rogers Y.-H."/>
            <person name="Friedman R."/>
            <person name="Venter J.C."/>
        </authorList>
    </citation>
    <scope>NUCLEOTIDE SEQUENCE [LARGE SCALE GENOMIC DNA]</scope>
    <source>
        <strain evidence="2 3">PV-1</strain>
    </source>
</reference>
<dbReference type="InParanoid" id="Q0EZA8"/>
<dbReference type="InterPro" id="IPR006342">
    <property type="entry name" value="FkbM_mtfrase"/>
</dbReference>
<dbReference type="Pfam" id="PF05050">
    <property type="entry name" value="Methyltransf_21"/>
    <property type="match status" value="1"/>
</dbReference>
<dbReference type="Proteomes" id="UP000005297">
    <property type="component" value="Unassembled WGS sequence"/>
</dbReference>
<dbReference type="PANTHER" id="PTHR34009:SF2">
    <property type="entry name" value="PROTEIN STAR"/>
    <property type="match status" value="1"/>
</dbReference>
<dbReference type="GO" id="GO:0005886">
    <property type="term" value="C:plasma membrane"/>
    <property type="evidence" value="ECO:0007669"/>
    <property type="project" value="TreeGrafter"/>
</dbReference>
<keyword evidence="2" id="KW-0808">Transferase</keyword>
<keyword evidence="3" id="KW-1185">Reference proteome</keyword>
<dbReference type="PANTHER" id="PTHR34009">
    <property type="entry name" value="PROTEIN STAR"/>
    <property type="match status" value="1"/>
</dbReference>
<evidence type="ECO:0000313" key="2">
    <source>
        <dbReference type="EMBL" id="EAU54516.1"/>
    </source>
</evidence>
<dbReference type="OrthoDB" id="9810122at2"/>
<dbReference type="EMBL" id="AATS01000007">
    <property type="protein sequence ID" value="EAU54516.1"/>
    <property type="molecule type" value="Genomic_DNA"/>
</dbReference>
<feature type="domain" description="Methyltransferase FkbM" evidence="1">
    <location>
        <begin position="94"/>
        <end position="258"/>
    </location>
</feature>
<dbReference type="InterPro" id="IPR029063">
    <property type="entry name" value="SAM-dependent_MTases_sf"/>
</dbReference>
<dbReference type="RefSeq" id="WP_009849018.1">
    <property type="nucleotide sequence ID" value="NZ_DS022294.1"/>
</dbReference>
<evidence type="ECO:0000259" key="1">
    <source>
        <dbReference type="Pfam" id="PF05050"/>
    </source>
</evidence>
<proteinExistence type="predicted"/>
<sequence>MITTLVFIALAAAIMLLAFRFRHAVRGIWQAHEQLKKQLSNLQLQHIQDHRQIYGELAGLIMKRDGKVPFHAQHGEDIFLWNYFGRKADGYFIEVGAHDGVSLSNTFAFETIGWKGLLVEANPDVAELCRKNRPESTVVHTAVGAPGQADTIVFHTVSGDEGDEMLSFVNPDDADIERCTRAGKSIRKVEVPFRTMDSILDELAPEQIDFVTIDVEGGELDVLKGFDLARFAPKVVVLENNTGHSDYPVSRYMESQGYHRFHHIGCNEFYCRNNK</sequence>
<keyword evidence="2" id="KW-0489">Methyltransferase</keyword>
<organism evidence="2 3">
    <name type="scientific">Mariprofundus ferrooxydans PV-1</name>
    <dbReference type="NCBI Taxonomy" id="314345"/>
    <lineage>
        <taxon>Bacteria</taxon>
        <taxon>Pseudomonadati</taxon>
        <taxon>Pseudomonadota</taxon>
        <taxon>Candidatius Mariprofundia</taxon>
        <taxon>Mariprofundales</taxon>
        <taxon>Mariprofundaceae</taxon>
        <taxon>Mariprofundus</taxon>
    </lineage>
</organism>
<comment type="caution">
    <text evidence="2">The sequence shown here is derived from an EMBL/GenBank/DDBJ whole genome shotgun (WGS) entry which is preliminary data.</text>
</comment>
<dbReference type="eggNOG" id="COG0457">
    <property type="taxonomic scope" value="Bacteria"/>
</dbReference>
<protein>
    <submittedName>
        <fullName evidence="2">Methyltransferase FkbM</fullName>
    </submittedName>
</protein>
<gene>
    <name evidence="2" type="ORF">SPV1_07471</name>
</gene>
<name>Q0EZA8_9PROT</name>
<dbReference type="AlphaFoldDB" id="Q0EZA8"/>
<dbReference type="GO" id="GO:0005737">
    <property type="term" value="C:cytoplasm"/>
    <property type="evidence" value="ECO:0007669"/>
    <property type="project" value="GOC"/>
</dbReference>
<dbReference type="GO" id="GO:0016197">
    <property type="term" value="P:endosomal transport"/>
    <property type="evidence" value="ECO:0007669"/>
    <property type="project" value="TreeGrafter"/>
</dbReference>
<dbReference type="NCBIfam" id="TIGR01444">
    <property type="entry name" value="fkbM_fam"/>
    <property type="match status" value="1"/>
</dbReference>
<accession>Q0EZA8</accession>
<dbReference type="GO" id="GO:0032259">
    <property type="term" value="P:methylation"/>
    <property type="evidence" value="ECO:0007669"/>
    <property type="project" value="UniProtKB-KW"/>
</dbReference>